<keyword evidence="5" id="KW-1185">Reference proteome</keyword>
<dbReference type="Pfam" id="PF16344">
    <property type="entry name" value="FecR_C"/>
    <property type="match status" value="1"/>
</dbReference>
<dbReference type="AlphaFoldDB" id="A0A223NTK6"/>
<sequence>MDQQEFHRLIEKYLDGRASAEEEQLLLNYFNSFQSAGEWDETKLGNKQQLEDKMLARLQNSVRQSAEGSNNQVFSMFSFKRVAAAAIFLLAAGGMFYVVSKKTADKQLVVNKSQVKHDANPGGNRATLTLADGSTYVLDSAKNGVLAKKGNVSIKKEKDGQVTYAAETNEPANENVSALNTMSTKAGGQYQLLLADGTKVWLNSESSIKYPTAFKGRERTVELTGEAYFEVAKNAAMPFMVKVNNMQVRVLGTHFNIMAYDNENAIKTTLLEGAVKLTVGNHASVLKPGQQGRVTKSGDINIVDVDAEQAVAWKNGYFEFDRSSIREIMNQLARWYDIKVTYEGKIPDDEYVGKIERNVKLSQVLHILELSHVHFKLENKNLTVTP</sequence>
<keyword evidence="1" id="KW-0812">Transmembrane</keyword>
<keyword evidence="1" id="KW-0472">Membrane</keyword>
<dbReference type="PANTHER" id="PTHR30273">
    <property type="entry name" value="PERIPLASMIC SIGNAL SENSOR AND SIGMA FACTOR ACTIVATOR FECR-RELATED"/>
    <property type="match status" value="1"/>
</dbReference>
<proteinExistence type="predicted"/>
<name>A0A223NTK6_9SPHI</name>
<evidence type="ECO:0000256" key="1">
    <source>
        <dbReference type="SAM" id="Phobius"/>
    </source>
</evidence>
<dbReference type="GO" id="GO:0016989">
    <property type="term" value="F:sigma factor antagonist activity"/>
    <property type="evidence" value="ECO:0007669"/>
    <property type="project" value="TreeGrafter"/>
</dbReference>
<feature type="transmembrane region" description="Helical" evidence="1">
    <location>
        <begin position="82"/>
        <end position="99"/>
    </location>
</feature>
<accession>A0A223NTK6</accession>
<dbReference type="Pfam" id="PF04773">
    <property type="entry name" value="FecR"/>
    <property type="match status" value="1"/>
</dbReference>
<dbReference type="RefSeq" id="WP_094569605.1">
    <property type="nucleotide sequence ID" value="NZ_CP022743.1"/>
</dbReference>
<dbReference type="FunFam" id="2.60.120.1440:FF:000001">
    <property type="entry name" value="Putative anti-sigma factor"/>
    <property type="match status" value="1"/>
</dbReference>
<dbReference type="Gene3D" id="3.55.50.30">
    <property type="match status" value="1"/>
</dbReference>
<evidence type="ECO:0000259" key="3">
    <source>
        <dbReference type="Pfam" id="PF16344"/>
    </source>
</evidence>
<keyword evidence="1" id="KW-1133">Transmembrane helix</keyword>
<dbReference type="InterPro" id="IPR012373">
    <property type="entry name" value="Ferrdict_sens_TM"/>
</dbReference>
<evidence type="ECO:0000259" key="2">
    <source>
        <dbReference type="Pfam" id="PF04773"/>
    </source>
</evidence>
<dbReference type="Gene3D" id="2.60.120.1440">
    <property type="match status" value="1"/>
</dbReference>
<reference evidence="4 5" key="1">
    <citation type="submission" date="2017-08" db="EMBL/GenBank/DDBJ databases">
        <title>Complete genome sequence of Mucilaginibacter sp. strain BJC16-A31.</title>
        <authorList>
            <consortium name="Henan University of Science and Technology"/>
            <person name="You X."/>
        </authorList>
    </citation>
    <scope>NUCLEOTIDE SEQUENCE [LARGE SCALE GENOMIC DNA]</scope>
    <source>
        <strain evidence="4 5">BJC16-A31</strain>
    </source>
</reference>
<evidence type="ECO:0000313" key="5">
    <source>
        <dbReference type="Proteomes" id="UP000215002"/>
    </source>
</evidence>
<dbReference type="EMBL" id="CP022743">
    <property type="protein sequence ID" value="ASU33100.1"/>
    <property type="molecule type" value="Genomic_DNA"/>
</dbReference>
<organism evidence="4 5">
    <name type="scientific">Mucilaginibacter xinganensis</name>
    <dbReference type="NCBI Taxonomy" id="1234841"/>
    <lineage>
        <taxon>Bacteria</taxon>
        <taxon>Pseudomonadati</taxon>
        <taxon>Bacteroidota</taxon>
        <taxon>Sphingobacteriia</taxon>
        <taxon>Sphingobacteriales</taxon>
        <taxon>Sphingobacteriaceae</taxon>
        <taxon>Mucilaginibacter</taxon>
    </lineage>
</organism>
<dbReference type="OrthoDB" id="1099963at2"/>
<feature type="domain" description="Protein FecR C-terminal" evidence="3">
    <location>
        <begin position="317"/>
        <end position="384"/>
    </location>
</feature>
<evidence type="ECO:0000313" key="4">
    <source>
        <dbReference type="EMBL" id="ASU33100.1"/>
    </source>
</evidence>
<dbReference type="Proteomes" id="UP000215002">
    <property type="component" value="Chromosome"/>
</dbReference>
<dbReference type="PIRSF" id="PIRSF018266">
    <property type="entry name" value="FecR"/>
    <property type="match status" value="1"/>
</dbReference>
<dbReference type="PANTHER" id="PTHR30273:SF2">
    <property type="entry name" value="PROTEIN FECR"/>
    <property type="match status" value="1"/>
</dbReference>
<gene>
    <name evidence="4" type="ORF">MuYL_1200</name>
</gene>
<feature type="domain" description="FecR protein" evidence="2">
    <location>
        <begin position="181"/>
        <end position="276"/>
    </location>
</feature>
<protein>
    <submittedName>
        <fullName evidence="4">FecR family protein</fullName>
    </submittedName>
</protein>
<dbReference type="InterPro" id="IPR006860">
    <property type="entry name" value="FecR"/>
</dbReference>
<dbReference type="InterPro" id="IPR032508">
    <property type="entry name" value="FecR_C"/>
</dbReference>
<dbReference type="KEGG" id="muc:MuYL_1200"/>